<dbReference type="EMBL" id="FOMX01000041">
    <property type="protein sequence ID" value="SFF27772.1"/>
    <property type="molecule type" value="Genomic_DNA"/>
</dbReference>
<evidence type="ECO:0000313" key="2">
    <source>
        <dbReference type="EMBL" id="SFF27772.1"/>
    </source>
</evidence>
<evidence type="ECO:0000313" key="3">
    <source>
        <dbReference type="Proteomes" id="UP000199400"/>
    </source>
</evidence>
<evidence type="ECO:0000259" key="1">
    <source>
        <dbReference type="Pfam" id="PF25056"/>
    </source>
</evidence>
<keyword evidence="3" id="KW-1185">Reference proteome</keyword>
<reference evidence="3" key="1">
    <citation type="submission" date="2016-10" db="EMBL/GenBank/DDBJ databases">
        <authorList>
            <person name="Varghese N."/>
            <person name="Submissions S."/>
        </authorList>
    </citation>
    <scope>NUCLEOTIDE SEQUENCE [LARGE SCALE GENOMIC DNA]</scope>
    <source>
        <strain evidence="3">ATCC 25963</strain>
    </source>
</reference>
<dbReference type="InterPro" id="IPR056695">
    <property type="entry name" value="DUF7793"/>
</dbReference>
<proteinExistence type="predicted"/>
<dbReference type="Gene3D" id="3.40.970.30">
    <property type="entry name" value="yp_829618.1 like domains"/>
    <property type="match status" value="1"/>
</dbReference>
<name>A0A1I2HDM9_9BACT</name>
<dbReference type="AlphaFoldDB" id="A0A1I2HDM9"/>
<dbReference type="Pfam" id="PF25056">
    <property type="entry name" value="DUF7793"/>
    <property type="match status" value="1"/>
</dbReference>
<feature type="domain" description="DUF7793" evidence="1">
    <location>
        <begin position="13"/>
        <end position="124"/>
    </location>
</feature>
<dbReference type="Proteomes" id="UP000199400">
    <property type="component" value="Unassembled WGS sequence"/>
</dbReference>
<gene>
    <name evidence="2" type="ORF">SAMN02745121_07888</name>
</gene>
<dbReference type="STRING" id="54.SAMN02745121_07888"/>
<dbReference type="RefSeq" id="WP_096326234.1">
    <property type="nucleotide sequence ID" value="NZ_FOMX01000041.1"/>
</dbReference>
<protein>
    <recommendedName>
        <fullName evidence="1">DUF7793 domain-containing protein</fullName>
    </recommendedName>
</protein>
<dbReference type="OrthoDB" id="5114976at2"/>
<sequence length="127" mass="14461">MELREIVTRTERIWIADGIVHCVVLPTATHTLDDAHENSRAVDELAEGRKLPMLLDTRASRGLDRDARLYYVRPEAADRVSALAMLIDSQVGRMFGSFYTNVHRPPFPLRLFNSEGDALVWLKEQVV</sequence>
<organism evidence="2 3">
    <name type="scientific">Nannocystis exedens</name>
    <dbReference type="NCBI Taxonomy" id="54"/>
    <lineage>
        <taxon>Bacteria</taxon>
        <taxon>Pseudomonadati</taxon>
        <taxon>Myxococcota</taxon>
        <taxon>Polyangia</taxon>
        <taxon>Nannocystales</taxon>
        <taxon>Nannocystaceae</taxon>
        <taxon>Nannocystis</taxon>
    </lineage>
</organism>
<dbReference type="Gene3D" id="3.40.1680.10">
    <property type="entry name" value="yp_829618.1 domain like"/>
    <property type="match status" value="1"/>
</dbReference>
<accession>A0A1I2HDM9</accession>